<sequence length="190" mass="21561">MSSKHSSRRSSLFASGNFNINNSNNGNDEQSALQQFITEVSDVFERLGWSEARSWSEFGREFNKPSELEERLWTNFLYYRGNYCYIVVATTLLALFLNPSSMLAAMFCVFGMIIFLGVKVETSPGESMSYEMKLLAGTPVCLLVLASAGALFWMSYGLLLGMLTSFAHMVFRTRTLKSRWNKLVEENTKM</sequence>
<organism evidence="7">
    <name type="scientific">Lotharella globosa</name>
    <dbReference type="NCBI Taxonomy" id="91324"/>
    <lineage>
        <taxon>Eukaryota</taxon>
        <taxon>Sar</taxon>
        <taxon>Rhizaria</taxon>
        <taxon>Cercozoa</taxon>
        <taxon>Chlorarachniophyceae</taxon>
        <taxon>Lotharella</taxon>
    </lineage>
</organism>
<feature type="transmembrane region" description="Helical" evidence="5">
    <location>
        <begin position="77"/>
        <end position="96"/>
    </location>
</feature>
<gene>
    <name evidence="6" type="ORF">LGLO00237_LOCUS22385</name>
    <name evidence="7" type="ORF">LGLO00237_LOCUS22389</name>
</gene>
<reference evidence="7" key="1">
    <citation type="submission" date="2021-01" db="EMBL/GenBank/DDBJ databases">
        <authorList>
            <person name="Corre E."/>
            <person name="Pelletier E."/>
            <person name="Niang G."/>
            <person name="Scheremetjew M."/>
            <person name="Finn R."/>
            <person name="Kale V."/>
            <person name="Holt S."/>
            <person name="Cochrane G."/>
            <person name="Meng A."/>
            <person name="Brown T."/>
            <person name="Cohen L."/>
        </authorList>
    </citation>
    <scope>NUCLEOTIDE SEQUENCE</scope>
    <source>
        <strain evidence="7">CCCM811</strain>
    </source>
</reference>
<protein>
    <recommendedName>
        <fullName evidence="5">PRA1 family protein</fullName>
    </recommendedName>
</protein>
<evidence type="ECO:0000313" key="6">
    <source>
        <dbReference type="EMBL" id="CAE0670745.1"/>
    </source>
</evidence>
<keyword evidence="3 5" id="KW-1133">Transmembrane helix</keyword>
<evidence type="ECO:0000256" key="3">
    <source>
        <dbReference type="ARBA" id="ARBA00022989"/>
    </source>
</evidence>
<dbReference type="PANTHER" id="PTHR12859:SF0">
    <property type="entry name" value="PRA1 FAMILY PROTEIN"/>
    <property type="match status" value="1"/>
</dbReference>
<dbReference type="Pfam" id="PF03208">
    <property type="entry name" value="PRA1"/>
    <property type="match status" value="1"/>
</dbReference>
<comment type="similarity">
    <text evidence="5">Belongs to the PRA1 family.</text>
</comment>
<proteinExistence type="inferred from homology"/>
<feature type="transmembrane region" description="Helical" evidence="5">
    <location>
        <begin position="153"/>
        <end position="171"/>
    </location>
</feature>
<dbReference type="GO" id="GO:0016020">
    <property type="term" value="C:membrane"/>
    <property type="evidence" value="ECO:0007669"/>
    <property type="project" value="UniProtKB-SubCell"/>
</dbReference>
<keyword evidence="2 5" id="KW-0812">Transmembrane</keyword>
<evidence type="ECO:0000256" key="1">
    <source>
        <dbReference type="ARBA" id="ARBA00004141"/>
    </source>
</evidence>
<comment type="subcellular location">
    <subcellularLocation>
        <location evidence="1 5">Membrane</location>
        <topology evidence="1 5">Multi-pass membrane protein</topology>
    </subcellularLocation>
</comment>
<accession>A0A6V3PRX0</accession>
<evidence type="ECO:0000256" key="2">
    <source>
        <dbReference type="ARBA" id="ARBA00022692"/>
    </source>
</evidence>
<dbReference type="EMBL" id="HBIV01031404">
    <property type="protein sequence ID" value="CAE0670745.1"/>
    <property type="molecule type" value="Transcribed_RNA"/>
</dbReference>
<dbReference type="EMBL" id="HBIV01031408">
    <property type="protein sequence ID" value="CAE0670749.1"/>
    <property type="molecule type" value="Transcribed_RNA"/>
</dbReference>
<keyword evidence="4 5" id="KW-0472">Membrane</keyword>
<evidence type="ECO:0000256" key="5">
    <source>
        <dbReference type="RuleBase" id="RU363107"/>
    </source>
</evidence>
<evidence type="ECO:0000313" key="7">
    <source>
        <dbReference type="EMBL" id="CAE0670749.1"/>
    </source>
</evidence>
<dbReference type="AlphaFoldDB" id="A0A6V3PRX0"/>
<name>A0A6V3PRX0_9EUKA</name>
<dbReference type="PANTHER" id="PTHR12859">
    <property type="entry name" value="PRA1 PROTEIN"/>
    <property type="match status" value="1"/>
</dbReference>
<dbReference type="InterPro" id="IPR004895">
    <property type="entry name" value="Prenylated_rab_accept_PRA1"/>
</dbReference>
<evidence type="ECO:0000256" key="4">
    <source>
        <dbReference type="ARBA" id="ARBA00023136"/>
    </source>
</evidence>